<sequence>MGFNFIEVVPLNKDPLFHSIHLREITDYGFELSFINTIRYSKLPVPFIKVKVDIPLVLVYDQSQGELLGKVELSSPVHIDGLSDIVLKQTLKVQVCDSVDALQVLINKVLVGGPSEIGKITLRVQFTGSFTFFDFIKVKDVACGKTINMGVMMEDKKRFREMKEKEALRKKKIAAEMDYCLMSNVLVNDTLEKDDPPTAAKSRFLPEIPTLSITSPPFLKDLCPNPQITPFAYPGLLGVNAGLDVEFSKPPGLNFNIGRVKFETLLNGSCVANCIVDSCCLTQMSKTSRFTINVTPTALSHPITGPFRTARGLVSGAISGTYNGVVYGEWGAGSIILGVRKIRIENEHGKRVLWLNELVDKLEFEQDIDAVRYVGSQAISKTNDLSAAIQGLAVSVLRLCRIIS</sequence>
<gene>
    <name evidence="1" type="ORF">HK103_002082</name>
</gene>
<evidence type="ECO:0000313" key="2">
    <source>
        <dbReference type="Proteomes" id="UP001210925"/>
    </source>
</evidence>
<evidence type="ECO:0000313" key="1">
    <source>
        <dbReference type="EMBL" id="KAJ3251737.1"/>
    </source>
</evidence>
<reference evidence="1" key="1">
    <citation type="submission" date="2020-05" db="EMBL/GenBank/DDBJ databases">
        <title>Phylogenomic resolution of chytrid fungi.</title>
        <authorList>
            <person name="Stajich J.E."/>
            <person name="Amses K."/>
            <person name="Simmons R."/>
            <person name="Seto K."/>
            <person name="Myers J."/>
            <person name="Bonds A."/>
            <person name="Quandt C.A."/>
            <person name="Barry K."/>
            <person name="Liu P."/>
            <person name="Grigoriev I."/>
            <person name="Longcore J.E."/>
            <person name="James T.Y."/>
        </authorList>
    </citation>
    <scope>NUCLEOTIDE SEQUENCE</scope>
    <source>
        <strain evidence="1">PLAUS21</strain>
    </source>
</reference>
<accession>A0AAD5Y2P8</accession>
<proteinExistence type="predicted"/>
<organism evidence="1 2">
    <name type="scientific">Boothiomyces macroporosus</name>
    <dbReference type="NCBI Taxonomy" id="261099"/>
    <lineage>
        <taxon>Eukaryota</taxon>
        <taxon>Fungi</taxon>
        <taxon>Fungi incertae sedis</taxon>
        <taxon>Chytridiomycota</taxon>
        <taxon>Chytridiomycota incertae sedis</taxon>
        <taxon>Chytridiomycetes</taxon>
        <taxon>Rhizophydiales</taxon>
        <taxon>Terramycetaceae</taxon>
        <taxon>Boothiomyces</taxon>
    </lineage>
</organism>
<protein>
    <submittedName>
        <fullName evidence="1">Uncharacterized protein</fullName>
    </submittedName>
</protein>
<dbReference type="AlphaFoldDB" id="A0AAD5Y2P8"/>
<keyword evidence="2" id="KW-1185">Reference proteome</keyword>
<comment type="caution">
    <text evidence="1">The sequence shown here is derived from an EMBL/GenBank/DDBJ whole genome shotgun (WGS) entry which is preliminary data.</text>
</comment>
<name>A0AAD5Y2P8_9FUNG</name>
<dbReference type="EMBL" id="JADGKB010000169">
    <property type="protein sequence ID" value="KAJ3251737.1"/>
    <property type="molecule type" value="Genomic_DNA"/>
</dbReference>
<dbReference type="Proteomes" id="UP001210925">
    <property type="component" value="Unassembled WGS sequence"/>
</dbReference>